<accession>A0A0D3KK32</accession>
<evidence type="ECO:0000313" key="3">
    <source>
        <dbReference type="EnsemblProtists" id="EOD36117"/>
    </source>
</evidence>
<dbReference type="PaxDb" id="2903-EOD36117"/>
<name>A0A0D3KK32_EMIH1</name>
<reference evidence="3" key="2">
    <citation type="submission" date="2024-10" db="UniProtKB">
        <authorList>
            <consortium name="EnsemblProtists"/>
        </authorList>
    </citation>
    <scope>IDENTIFICATION</scope>
</reference>
<proteinExistence type="predicted"/>
<organism evidence="3 4">
    <name type="scientific">Emiliania huxleyi (strain CCMP1516)</name>
    <dbReference type="NCBI Taxonomy" id="280463"/>
    <lineage>
        <taxon>Eukaryota</taxon>
        <taxon>Haptista</taxon>
        <taxon>Haptophyta</taxon>
        <taxon>Prymnesiophyceae</taxon>
        <taxon>Isochrysidales</taxon>
        <taxon>Noelaerhabdaceae</taxon>
        <taxon>Emiliania</taxon>
    </lineage>
</organism>
<dbReference type="KEGG" id="ehx:EMIHUDRAFT_471548"/>
<feature type="region of interest" description="Disordered" evidence="1">
    <location>
        <begin position="362"/>
        <end position="427"/>
    </location>
</feature>
<dbReference type="HOGENOM" id="CLU_643178_0_0_1"/>
<dbReference type="GeneID" id="17281388"/>
<reference evidence="4" key="1">
    <citation type="journal article" date="2013" name="Nature">
        <title>Pan genome of the phytoplankton Emiliania underpins its global distribution.</title>
        <authorList>
            <person name="Read B.A."/>
            <person name="Kegel J."/>
            <person name="Klute M.J."/>
            <person name="Kuo A."/>
            <person name="Lefebvre S.C."/>
            <person name="Maumus F."/>
            <person name="Mayer C."/>
            <person name="Miller J."/>
            <person name="Monier A."/>
            <person name="Salamov A."/>
            <person name="Young J."/>
            <person name="Aguilar M."/>
            <person name="Claverie J.M."/>
            <person name="Frickenhaus S."/>
            <person name="Gonzalez K."/>
            <person name="Herman E.K."/>
            <person name="Lin Y.C."/>
            <person name="Napier J."/>
            <person name="Ogata H."/>
            <person name="Sarno A.F."/>
            <person name="Shmutz J."/>
            <person name="Schroeder D."/>
            <person name="de Vargas C."/>
            <person name="Verret F."/>
            <person name="von Dassow P."/>
            <person name="Valentin K."/>
            <person name="Van de Peer Y."/>
            <person name="Wheeler G."/>
            <person name="Dacks J.B."/>
            <person name="Delwiche C.F."/>
            <person name="Dyhrman S.T."/>
            <person name="Glockner G."/>
            <person name="John U."/>
            <person name="Richards T."/>
            <person name="Worden A.Z."/>
            <person name="Zhang X."/>
            <person name="Grigoriev I.V."/>
            <person name="Allen A.E."/>
            <person name="Bidle K."/>
            <person name="Borodovsky M."/>
            <person name="Bowler C."/>
            <person name="Brownlee C."/>
            <person name="Cock J.M."/>
            <person name="Elias M."/>
            <person name="Gladyshev V.N."/>
            <person name="Groth M."/>
            <person name="Guda C."/>
            <person name="Hadaegh A."/>
            <person name="Iglesias-Rodriguez M.D."/>
            <person name="Jenkins J."/>
            <person name="Jones B.M."/>
            <person name="Lawson T."/>
            <person name="Leese F."/>
            <person name="Lindquist E."/>
            <person name="Lobanov A."/>
            <person name="Lomsadze A."/>
            <person name="Malik S.B."/>
            <person name="Marsh M.E."/>
            <person name="Mackinder L."/>
            <person name="Mock T."/>
            <person name="Mueller-Roeber B."/>
            <person name="Pagarete A."/>
            <person name="Parker M."/>
            <person name="Probert I."/>
            <person name="Quesneville H."/>
            <person name="Raines C."/>
            <person name="Rensing S.A."/>
            <person name="Riano-Pachon D.M."/>
            <person name="Richier S."/>
            <person name="Rokitta S."/>
            <person name="Shiraiwa Y."/>
            <person name="Soanes D.M."/>
            <person name="van der Giezen M."/>
            <person name="Wahlund T.M."/>
            <person name="Williams B."/>
            <person name="Wilson W."/>
            <person name="Wolfe G."/>
            <person name="Wurch L.L."/>
        </authorList>
    </citation>
    <scope>NUCLEOTIDE SEQUENCE</scope>
</reference>
<feature type="compositionally biased region" description="Basic and acidic residues" evidence="1">
    <location>
        <begin position="368"/>
        <end position="384"/>
    </location>
</feature>
<feature type="compositionally biased region" description="Low complexity" evidence="1">
    <location>
        <begin position="204"/>
        <end position="219"/>
    </location>
</feature>
<sequence>MSNPVRTLLLVLALASAAPVPAPEEKALGDGAIFKAGVLAVAGDNADAASILADKKDEVKQGLREGIEEDHDYQDFKEQRREQEQANLDQQRLAPEEKELGDGKVLGAAMLGMMGDRQGAAHILHHKAEEVADAMSGDDRRPGRDDDDDGFGRHSHNQGYGHRSNRYEGYYGDYSSHGRALEDPLSAFADMAASMLGGSSVDTAPPNAAEAAEAAASGPLSPPPPPAELALGFADDAYPEAPKEKALGDGAIFKAGVLAVAGDKADAASILADKKDEVKQGLREGIEEYHDYQDFKEQRREQEQVRQPERPYGAEAANLDQQRLAPEEKELGDGKILGAAMLGMMGDRQGAAHILHHKAEEVADAMSGDDRTPGRWDDGRRRPDGYGPDWHPAPPGWRPPPRYHGPPGRWHQDSAHWHGGRWDYSYA</sequence>
<keyword evidence="2" id="KW-0732">Signal</keyword>
<keyword evidence="4" id="KW-1185">Reference proteome</keyword>
<evidence type="ECO:0000313" key="4">
    <source>
        <dbReference type="Proteomes" id="UP000013827"/>
    </source>
</evidence>
<feature type="compositionally biased region" description="Pro residues" evidence="1">
    <location>
        <begin position="391"/>
        <end position="404"/>
    </location>
</feature>
<feature type="signal peptide" evidence="2">
    <location>
        <begin position="1"/>
        <end position="17"/>
    </location>
</feature>
<dbReference type="Proteomes" id="UP000013827">
    <property type="component" value="Unassembled WGS sequence"/>
</dbReference>
<protein>
    <submittedName>
        <fullName evidence="3">Uncharacterized protein</fullName>
    </submittedName>
</protein>
<feature type="region of interest" description="Disordered" evidence="1">
    <location>
        <begin position="204"/>
        <end position="229"/>
    </location>
</feature>
<feature type="region of interest" description="Disordered" evidence="1">
    <location>
        <begin position="292"/>
        <end position="329"/>
    </location>
</feature>
<feature type="compositionally biased region" description="Basic and acidic residues" evidence="1">
    <location>
        <begin position="292"/>
        <end position="309"/>
    </location>
</feature>
<dbReference type="AlphaFoldDB" id="A0A0D3KK32"/>
<dbReference type="RefSeq" id="XP_005788546.1">
    <property type="nucleotide sequence ID" value="XM_005788489.1"/>
</dbReference>
<evidence type="ECO:0000256" key="2">
    <source>
        <dbReference type="SAM" id="SignalP"/>
    </source>
</evidence>
<feature type="region of interest" description="Disordered" evidence="1">
    <location>
        <begin position="132"/>
        <end position="166"/>
    </location>
</feature>
<evidence type="ECO:0000256" key="1">
    <source>
        <dbReference type="SAM" id="MobiDB-lite"/>
    </source>
</evidence>
<feature type="chain" id="PRO_5044259806" evidence="2">
    <location>
        <begin position="18"/>
        <end position="427"/>
    </location>
</feature>
<dbReference type="EnsemblProtists" id="EOD36117">
    <property type="protein sequence ID" value="EOD36117"/>
    <property type="gene ID" value="EMIHUDRAFT_471548"/>
</dbReference>